<dbReference type="PANTHER" id="PTHR34818:SF1">
    <property type="entry name" value="PROTEIN BLI-3"/>
    <property type="match status" value="1"/>
</dbReference>
<name>A0A4R6TUV7_9BACI</name>
<gene>
    <name evidence="2" type="ORF">EV213_11842</name>
</gene>
<dbReference type="InterPro" id="IPR012349">
    <property type="entry name" value="Split_barrel_FMN-bd"/>
</dbReference>
<evidence type="ECO:0000313" key="2">
    <source>
        <dbReference type="EMBL" id="TDQ36412.1"/>
    </source>
</evidence>
<proteinExistence type="predicted"/>
<dbReference type="PANTHER" id="PTHR34818">
    <property type="entry name" value="PROTEIN BLI-3"/>
    <property type="match status" value="1"/>
</dbReference>
<organism evidence="2 3">
    <name type="scientific">Aureibacillus halotolerans</name>
    <dbReference type="NCBI Taxonomy" id="1508390"/>
    <lineage>
        <taxon>Bacteria</taxon>
        <taxon>Bacillati</taxon>
        <taxon>Bacillota</taxon>
        <taxon>Bacilli</taxon>
        <taxon>Bacillales</taxon>
        <taxon>Bacillaceae</taxon>
        <taxon>Aureibacillus</taxon>
    </lineage>
</organism>
<evidence type="ECO:0000313" key="3">
    <source>
        <dbReference type="Proteomes" id="UP000295632"/>
    </source>
</evidence>
<reference evidence="2 3" key="1">
    <citation type="submission" date="2019-03" db="EMBL/GenBank/DDBJ databases">
        <title>Genomic Encyclopedia of Type Strains, Phase IV (KMG-IV): sequencing the most valuable type-strain genomes for metagenomic binning, comparative biology and taxonomic classification.</title>
        <authorList>
            <person name="Goeker M."/>
        </authorList>
    </citation>
    <scope>NUCLEOTIDE SEQUENCE [LARGE SCALE GENOMIC DNA]</scope>
    <source>
        <strain evidence="2 3">DSM 28697</strain>
    </source>
</reference>
<comment type="caution">
    <text evidence="2">The sequence shown here is derived from an EMBL/GenBank/DDBJ whole genome shotgun (WGS) entry which is preliminary data.</text>
</comment>
<dbReference type="Pfam" id="PF01243">
    <property type="entry name" value="PNPOx_N"/>
    <property type="match status" value="1"/>
</dbReference>
<dbReference type="InterPro" id="IPR052917">
    <property type="entry name" value="Stress-Dev_Protein"/>
</dbReference>
<evidence type="ECO:0000259" key="1">
    <source>
        <dbReference type="Pfam" id="PF01243"/>
    </source>
</evidence>
<feature type="domain" description="Pyridoxamine 5'-phosphate oxidase N-terminal" evidence="1">
    <location>
        <begin position="6"/>
        <end position="128"/>
    </location>
</feature>
<protein>
    <submittedName>
        <fullName evidence="2">General stress protein 26</fullName>
    </submittedName>
</protein>
<dbReference type="OrthoDB" id="5431160at2"/>
<dbReference type="Proteomes" id="UP000295632">
    <property type="component" value="Unassembled WGS sequence"/>
</dbReference>
<dbReference type="SUPFAM" id="SSF50475">
    <property type="entry name" value="FMN-binding split barrel"/>
    <property type="match status" value="1"/>
</dbReference>
<dbReference type="InterPro" id="IPR011576">
    <property type="entry name" value="Pyridox_Oxase_N"/>
</dbReference>
<dbReference type="RefSeq" id="WP_133581702.1">
    <property type="nucleotide sequence ID" value="NZ_SNYJ01000018.1"/>
</dbReference>
<accession>A0A4R6TUV7</accession>
<dbReference type="Gene3D" id="2.30.110.10">
    <property type="entry name" value="Electron Transport, Fmn-binding Protein, Chain A"/>
    <property type="match status" value="1"/>
</dbReference>
<dbReference type="AlphaFoldDB" id="A0A4R6TUV7"/>
<keyword evidence="3" id="KW-1185">Reference proteome</keyword>
<sequence length="140" mass="16096">MNQQELKKHIMTILDAHQVGTLATINDGKPYTRYMTFFNKAFTLYTPTSKSTHKVDHIEQNPNVHILLGYEGDGYNDSFVEIEAVAEIEEDQETKKSLWNEKLGHYLSGPDDPNYVVIRCKPNSIRYMNAGKETPLELDF</sequence>
<dbReference type="EMBL" id="SNYJ01000018">
    <property type="protein sequence ID" value="TDQ36412.1"/>
    <property type="molecule type" value="Genomic_DNA"/>
</dbReference>